<feature type="compositionally biased region" description="Low complexity" evidence="6">
    <location>
        <begin position="19"/>
        <end position="40"/>
    </location>
</feature>
<evidence type="ECO:0000256" key="6">
    <source>
        <dbReference type="SAM" id="MobiDB-lite"/>
    </source>
</evidence>
<feature type="compositionally biased region" description="Polar residues" evidence="6">
    <location>
        <begin position="7"/>
        <end position="18"/>
    </location>
</feature>
<accession>A0A6A7FM83</accession>
<feature type="region of interest" description="Disordered" evidence="6">
    <location>
        <begin position="1"/>
        <end position="229"/>
    </location>
</feature>
<feature type="region of interest" description="Disordered" evidence="6">
    <location>
        <begin position="588"/>
        <end position="634"/>
    </location>
</feature>
<evidence type="ECO:0000259" key="7">
    <source>
        <dbReference type="PROSITE" id="PS50102"/>
    </source>
</evidence>
<feature type="domain" description="RRM" evidence="7">
    <location>
        <begin position="233"/>
        <end position="307"/>
    </location>
</feature>
<comment type="function">
    <text evidence="3">Has a role in the perception of gravity.</text>
</comment>
<dbReference type="CDD" id="cd12244">
    <property type="entry name" value="RRM2_MSSP"/>
    <property type="match status" value="1"/>
</dbReference>
<name>A0A6A7FM83_9CRUS</name>
<evidence type="ECO:0000256" key="3">
    <source>
        <dbReference type="ARBA" id="ARBA00037469"/>
    </source>
</evidence>
<dbReference type="InterPro" id="IPR002343">
    <property type="entry name" value="Hud_Sxl_RNA"/>
</dbReference>
<feature type="compositionally biased region" description="Gly residues" evidence="6">
    <location>
        <begin position="205"/>
        <end position="214"/>
    </location>
</feature>
<evidence type="ECO:0000256" key="1">
    <source>
        <dbReference type="ARBA" id="ARBA00022737"/>
    </source>
</evidence>
<dbReference type="PRINTS" id="PR00961">
    <property type="entry name" value="HUDSXLRNA"/>
</dbReference>
<feature type="compositionally biased region" description="Polar residues" evidence="6">
    <location>
        <begin position="78"/>
        <end position="88"/>
    </location>
</feature>
<dbReference type="InterPro" id="IPR000504">
    <property type="entry name" value="RRM_dom"/>
</dbReference>
<dbReference type="InterPro" id="IPR035979">
    <property type="entry name" value="RBD_domain_sf"/>
</dbReference>
<dbReference type="Pfam" id="PF00076">
    <property type="entry name" value="RRM_1"/>
    <property type="match status" value="2"/>
</dbReference>
<dbReference type="FunFam" id="3.30.70.330:FF:000169">
    <property type="entry name" value="protein alan shepard isoform X4"/>
    <property type="match status" value="1"/>
</dbReference>
<reference evidence="8" key="1">
    <citation type="submission" date="2017-11" db="EMBL/GenBank/DDBJ databases">
        <title>The sensing device of the deep-sea amphipod.</title>
        <authorList>
            <person name="Kobayashi H."/>
            <person name="Nagahama T."/>
            <person name="Arai W."/>
            <person name="Sasagawa Y."/>
            <person name="Umeda M."/>
            <person name="Hayashi T."/>
            <person name="Nikaido I."/>
            <person name="Watanabe H."/>
            <person name="Oguri K."/>
            <person name="Kitazato H."/>
            <person name="Fujioka K."/>
            <person name="Kido Y."/>
            <person name="Takami H."/>
        </authorList>
    </citation>
    <scope>NUCLEOTIDE SEQUENCE</scope>
    <source>
        <tissue evidence="8">Whole body</tissue>
    </source>
</reference>
<dbReference type="SUPFAM" id="SSF54928">
    <property type="entry name" value="RNA-binding domain, RBD"/>
    <property type="match status" value="2"/>
</dbReference>
<dbReference type="PROSITE" id="PS50102">
    <property type="entry name" value="RRM"/>
    <property type="match status" value="2"/>
</dbReference>
<dbReference type="EMBL" id="IACT01000107">
    <property type="protein sequence ID" value="LAC19558.1"/>
    <property type="molecule type" value="mRNA"/>
</dbReference>
<keyword evidence="2 5" id="KW-0694">RNA-binding</keyword>
<dbReference type="GO" id="GO:1990904">
    <property type="term" value="C:ribonucleoprotein complex"/>
    <property type="evidence" value="ECO:0007669"/>
    <property type="project" value="InterPro"/>
</dbReference>
<feature type="compositionally biased region" description="Polar residues" evidence="6">
    <location>
        <begin position="44"/>
        <end position="68"/>
    </location>
</feature>
<sequence length="634" mass="65760">MNGGSNPGVTTAVSSTAHQPLQQQQLRQASNNPSRSNSAAGLNLSATGSSEPPSQDPQTQLGSSSLTTVAGGAPPHLPQQQSQVAPNTVQTAAASTVSSNSGGASGVSSSVSRISASGGIVPSTGRPSGDVRQYQALKMNGDANSASSSAAHNRDKKILPKSYSSSTGGGVSSMGGGGSPPNSSSTVTTGGGGGGGPHSSNSPSMGGGSGGGGEYHQHPSPSPVHGGEQLSQTNLYIRGLNPDTTDKDLVSLCRKFGPIISTKAILDKTTNKCKGYGFVDFESPMSAEKAVRSLQTSLNLQAQMAKQQEQDPTNLYLANLPPNMNEGELENLLAQHATVISTRILRDNYTQSRGVGFARLESKEMCEKVIRMFNKKLLPGSKEHLLVKFADYGNKKKTQQYRTREPGPWDRQDMMYTADTSAIMAATAAAAAAAQNGSLVSPIPQAAAYRHQQFQQQQGAAVAAAAAAAQIQHAAAASQMQQQQAAAAAAAGQPGAAAYHMPHFYYTMPAAPHHPMAHQMDVAAAAASQATMLTGPVEGSPLTYPHVVPLTTHMSQLHLQSQSGYLSAAGHPYAAAASAAAAPPYSPHLLPSTPMLEDQHPSLQPPHSPPEEYIPHPSHYAPASTGMQQFPQHK</sequence>
<feature type="domain" description="RRM" evidence="7">
    <location>
        <begin position="313"/>
        <end position="392"/>
    </location>
</feature>
<dbReference type="AlphaFoldDB" id="A0A6A7FM83"/>
<proteinExistence type="evidence at transcript level"/>
<feature type="compositionally biased region" description="Gly residues" evidence="6">
    <location>
        <begin position="167"/>
        <end position="179"/>
    </location>
</feature>
<keyword evidence="1" id="KW-0677">Repeat</keyword>
<dbReference type="GO" id="GO:0003723">
    <property type="term" value="F:RNA binding"/>
    <property type="evidence" value="ECO:0007669"/>
    <property type="project" value="UniProtKB-UniRule"/>
</dbReference>
<feature type="compositionally biased region" description="Polar residues" evidence="6">
    <location>
        <begin position="625"/>
        <end position="634"/>
    </location>
</feature>
<protein>
    <recommendedName>
        <fullName evidence="4">Protein alan shepard</fullName>
    </recommendedName>
</protein>
<dbReference type="SMART" id="SM00360">
    <property type="entry name" value="RRM"/>
    <property type="match status" value="2"/>
</dbReference>
<evidence type="ECO:0000313" key="8">
    <source>
        <dbReference type="EMBL" id="LAC19558.1"/>
    </source>
</evidence>
<organism evidence="8">
    <name type="scientific">Hirondellea gigas</name>
    <dbReference type="NCBI Taxonomy" id="1518452"/>
    <lineage>
        <taxon>Eukaryota</taxon>
        <taxon>Metazoa</taxon>
        <taxon>Ecdysozoa</taxon>
        <taxon>Arthropoda</taxon>
        <taxon>Crustacea</taxon>
        <taxon>Multicrustacea</taxon>
        <taxon>Malacostraca</taxon>
        <taxon>Eumalacostraca</taxon>
        <taxon>Peracarida</taxon>
        <taxon>Amphipoda</taxon>
        <taxon>Amphilochidea</taxon>
        <taxon>Lysianassida</taxon>
        <taxon>Lysianassidira</taxon>
        <taxon>Lysianassoidea</taxon>
        <taxon>Lysianassidae</taxon>
        <taxon>Hirondellea</taxon>
    </lineage>
</organism>
<feature type="compositionally biased region" description="Low complexity" evidence="6">
    <location>
        <begin position="89"/>
        <end position="121"/>
    </location>
</feature>
<dbReference type="Gene3D" id="3.30.70.330">
    <property type="match status" value="2"/>
</dbReference>
<dbReference type="InterPro" id="IPR012677">
    <property type="entry name" value="Nucleotide-bd_a/b_plait_sf"/>
</dbReference>
<evidence type="ECO:0000256" key="5">
    <source>
        <dbReference type="PROSITE-ProRule" id="PRU00176"/>
    </source>
</evidence>
<evidence type="ECO:0000256" key="2">
    <source>
        <dbReference type="ARBA" id="ARBA00022884"/>
    </source>
</evidence>
<dbReference type="FunFam" id="3.30.70.330:FF:000012">
    <property type="entry name" value="RNA-binding motif, single-stranded-interacting protein 3 isoform 1"/>
    <property type="match status" value="1"/>
</dbReference>
<evidence type="ECO:0000256" key="4">
    <source>
        <dbReference type="ARBA" id="ARBA00039536"/>
    </source>
</evidence>
<dbReference type="PANTHER" id="PTHR24012">
    <property type="entry name" value="RNA BINDING PROTEIN"/>
    <property type="match status" value="1"/>
</dbReference>